<protein>
    <submittedName>
        <fullName evidence="1">Uncharacterized protein</fullName>
    </submittedName>
</protein>
<name>A0ACC3CDF4_PYRYE</name>
<proteinExistence type="predicted"/>
<evidence type="ECO:0000313" key="1">
    <source>
        <dbReference type="EMBL" id="KAK1868309.1"/>
    </source>
</evidence>
<dbReference type="EMBL" id="CM020620">
    <property type="protein sequence ID" value="KAK1868309.1"/>
    <property type="molecule type" value="Genomic_DNA"/>
</dbReference>
<accession>A0ACC3CDF4</accession>
<dbReference type="Proteomes" id="UP000798662">
    <property type="component" value="Chromosome 3"/>
</dbReference>
<sequence>MRPCMSLEQLHEDGDSEDDVQSGVRAPRGIVAQDPFRALLKVDETIASKTVQLSDLRTKRDANTDVLLSATLLDWQLEIRLRLDKSLNVDLDRLREELAELRKTRKSLIESLLATRPIWTLLQTSGRYLEQSHERSPTSTLQTKPPYDPAGLRRPVDLDPLIVATWFYLVLGKAMPSPGTVDVDVIAALQEVTQGSAKDDPEAAPAQDVRHVGLIEGSAGMGKTHLGIDAWYYRDELDQPRFAAVAAHAGVSSQVWTHVCSTAKTMRVCCINFNGASSWGDADCQFVSLSPWFKHTYPDGHAKPPPADEAKKPAAAQTVPQTAAQVEPLPATLGESLSSSVAASQLVNRVDSPRAVLAGPLPGDHETDEGRYADAHTLPLYLRVLWGLLHQAEMSYKSFATMALTGLRLRQITVASIKAEAEAALSARRHAIIVDELTLARMCPGDRQLSELYRHIICTFTQGGEASVLFLSLSFMFINAETDAHRVQVPVPHGGLPPVFRRMTTAGTGGDGSPCNLVVVGQLMRKGITELEENLLPVASRRVIYTPRSVKNVHFAEPQDVAKAVARLSGGHMRSYAYLRDYLDSCPTGVTLWSVVKNAFQATGMTASVRDLLRHLVFFPGLLFAGLVPCTVRGNAKLQLDGGDVPAVDFSKTFDDAVSSSLLYGSPNQLGEYENPSLPPAMINGLATLWVNDIADLKDSGHEVTPEVCNVLRSCSRLLSASGVPDPGRGWEVTSFWAEVMMSHVRHGAARFLHRAPGVSGVADYSRVSMKDLYKSAAKLEERPVHHALLSDVLVDATRPLTIEDVEQELITRIANMDDVLCLPTEKLLSQVFMMRHAHPSFDLVRFFPVVHDPRPDAVSSKRTNGVLAVCFSSKSTTNKEVSVPLSLAVEAEALLPKAFGDKNWDAWQHNVVHVTICNHTRSNPRSASLTDPDAAERTVVLCRDDFDAIYGSGLSGFLSSAPVLHGTKVVR</sequence>
<reference evidence="1" key="1">
    <citation type="submission" date="2019-11" db="EMBL/GenBank/DDBJ databases">
        <title>Nori genome reveals adaptations in red seaweeds to the harsh intertidal environment.</title>
        <authorList>
            <person name="Wang D."/>
            <person name="Mao Y."/>
        </authorList>
    </citation>
    <scope>NUCLEOTIDE SEQUENCE</scope>
    <source>
        <tissue evidence="1">Gametophyte</tissue>
    </source>
</reference>
<comment type="caution">
    <text evidence="1">The sequence shown here is derived from an EMBL/GenBank/DDBJ whole genome shotgun (WGS) entry which is preliminary data.</text>
</comment>
<keyword evidence="2" id="KW-1185">Reference proteome</keyword>
<gene>
    <name evidence="1" type="ORF">I4F81_010798</name>
</gene>
<evidence type="ECO:0000313" key="2">
    <source>
        <dbReference type="Proteomes" id="UP000798662"/>
    </source>
</evidence>
<organism evidence="1 2">
    <name type="scientific">Pyropia yezoensis</name>
    <name type="common">Susabi-nori</name>
    <name type="synonym">Porphyra yezoensis</name>
    <dbReference type="NCBI Taxonomy" id="2788"/>
    <lineage>
        <taxon>Eukaryota</taxon>
        <taxon>Rhodophyta</taxon>
        <taxon>Bangiophyceae</taxon>
        <taxon>Bangiales</taxon>
        <taxon>Bangiaceae</taxon>
        <taxon>Pyropia</taxon>
    </lineage>
</organism>